<protein>
    <recommendedName>
        <fullName evidence="3">Tetratricopeptide repeat protein</fullName>
    </recommendedName>
</protein>
<evidence type="ECO:0008006" key="3">
    <source>
        <dbReference type="Google" id="ProtNLM"/>
    </source>
</evidence>
<keyword evidence="2" id="KW-1185">Reference proteome</keyword>
<gene>
    <name evidence="1" type="ORF">CLV94_1304</name>
</gene>
<dbReference type="Proteomes" id="UP000277579">
    <property type="component" value="Unassembled WGS sequence"/>
</dbReference>
<dbReference type="RefSeq" id="WP_147406597.1">
    <property type="nucleotide sequence ID" value="NZ_RBLC01000001.1"/>
</dbReference>
<dbReference type="EMBL" id="RBLC01000001">
    <property type="protein sequence ID" value="RKS26247.1"/>
    <property type="molecule type" value="Genomic_DNA"/>
</dbReference>
<accession>A0A495MJU8</accession>
<dbReference type="AlphaFoldDB" id="A0A495MJU8"/>
<evidence type="ECO:0000313" key="2">
    <source>
        <dbReference type="Proteomes" id="UP000277579"/>
    </source>
</evidence>
<reference evidence="1 2" key="1">
    <citation type="submission" date="2018-10" db="EMBL/GenBank/DDBJ databases">
        <title>Genomic Encyclopedia of Archaeal and Bacterial Type Strains, Phase II (KMG-II): from individual species to whole genera.</title>
        <authorList>
            <person name="Goeker M."/>
        </authorList>
    </citation>
    <scope>NUCLEOTIDE SEQUENCE [LARGE SCALE GENOMIC DNA]</scope>
    <source>
        <strain evidence="1 2">DSM 29537</strain>
    </source>
</reference>
<organism evidence="1 2">
    <name type="scientific">Flavobacterium endophyticum</name>
    <dbReference type="NCBI Taxonomy" id="1540163"/>
    <lineage>
        <taxon>Bacteria</taxon>
        <taxon>Pseudomonadati</taxon>
        <taxon>Bacteroidota</taxon>
        <taxon>Flavobacteriia</taxon>
        <taxon>Flavobacteriales</taxon>
        <taxon>Flavobacteriaceae</taxon>
        <taxon>Flavobacterium</taxon>
    </lineage>
</organism>
<name>A0A495MJU8_9FLAO</name>
<proteinExistence type="predicted"/>
<comment type="caution">
    <text evidence="1">The sequence shown here is derived from an EMBL/GenBank/DDBJ whole genome shotgun (WGS) entry which is preliminary data.</text>
</comment>
<evidence type="ECO:0000313" key="1">
    <source>
        <dbReference type="EMBL" id="RKS26247.1"/>
    </source>
</evidence>
<sequence>MKKRHLLTLIIISNCFTFCVEHKEGPNETFQAVSPGESYLKKFNNQEIRDNLLTKIFVEGDSASYKELKDIYFLSGHTDDFLAPAMIMAMDYNYHQAFEDVYRILHNIKTDSKSNKLADYYLLKAYEIDSIKSNSLMKERFGSSYPNVKASEYWKLINE</sequence>
<dbReference type="OrthoDB" id="1362573at2"/>